<dbReference type="PANTHER" id="PTHR32251">
    <property type="entry name" value="3-OXO-5-ALPHA-STEROID 4-DEHYDROGENASE"/>
    <property type="match status" value="1"/>
</dbReference>
<feature type="transmembrane region" description="Helical" evidence="2">
    <location>
        <begin position="125"/>
        <end position="144"/>
    </location>
</feature>
<dbReference type="AlphaFoldDB" id="A0A9W7FW99"/>
<feature type="transmembrane region" description="Helical" evidence="2">
    <location>
        <begin position="245"/>
        <end position="272"/>
    </location>
</feature>
<keyword evidence="2" id="KW-0812">Transmembrane</keyword>
<evidence type="ECO:0000313" key="3">
    <source>
        <dbReference type="EMBL" id="GMI19896.1"/>
    </source>
</evidence>
<feature type="transmembrane region" description="Helical" evidence="2">
    <location>
        <begin position="526"/>
        <end position="543"/>
    </location>
</feature>
<feature type="transmembrane region" description="Helical" evidence="2">
    <location>
        <begin position="284"/>
        <end position="304"/>
    </location>
</feature>
<dbReference type="OrthoDB" id="190878at2759"/>
<feature type="compositionally biased region" description="Basic residues" evidence="1">
    <location>
        <begin position="659"/>
        <end position="670"/>
    </location>
</feature>
<evidence type="ECO:0000256" key="2">
    <source>
        <dbReference type="SAM" id="Phobius"/>
    </source>
</evidence>
<dbReference type="GO" id="GO:0016020">
    <property type="term" value="C:membrane"/>
    <property type="evidence" value="ECO:0007669"/>
    <property type="project" value="TreeGrafter"/>
</dbReference>
<accession>A0A9W7FW99</accession>
<dbReference type="InterPro" id="IPR010721">
    <property type="entry name" value="UstE-like"/>
</dbReference>
<evidence type="ECO:0008006" key="5">
    <source>
        <dbReference type="Google" id="ProtNLM"/>
    </source>
</evidence>
<organism evidence="3 4">
    <name type="scientific">Triparma columacea</name>
    <dbReference type="NCBI Taxonomy" id="722753"/>
    <lineage>
        <taxon>Eukaryota</taxon>
        <taxon>Sar</taxon>
        <taxon>Stramenopiles</taxon>
        <taxon>Ochrophyta</taxon>
        <taxon>Bolidophyceae</taxon>
        <taxon>Parmales</taxon>
        <taxon>Triparmaceae</taxon>
        <taxon>Triparma</taxon>
    </lineage>
</organism>
<feature type="transmembrane region" description="Helical" evidence="2">
    <location>
        <begin position="404"/>
        <end position="423"/>
    </location>
</feature>
<dbReference type="Gene3D" id="1.20.120.1630">
    <property type="match status" value="1"/>
</dbReference>
<feature type="transmembrane region" description="Helical" evidence="2">
    <location>
        <begin position="31"/>
        <end position="50"/>
    </location>
</feature>
<reference evidence="4" key="1">
    <citation type="journal article" date="2023" name="Commun. Biol.">
        <title>Genome analysis of Parmales, the sister group of diatoms, reveals the evolutionary specialization of diatoms from phago-mixotrophs to photoautotrophs.</title>
        <authorList>
            <person name="Ban H."/>
            <person name="Sato S."/>
            <person name="Yoshikawa S."/>
            <person name="Yamada K."/>
            <person name="Nakamura Y."/>
            <person name="Ichinomiya M."/>
            <person name="Sato N."/>
            <person name="Blanc-Mathieu R."/>
            <person name="Endo H."/>
            <person name="Kuwata A."/>
            <person name="Ogata H."/>
        </authorList>
    </citation>
    <scope>NUCLEOTIDE SEQUENCE [LARGE SCALE GENOMIC DNA]</scope>
</reference>
<dbReference type="EMBL" id="BRYA01000501">
    <property type="protein sequence ID" value="GMI19896.1"/>
    <property type="molecule type" value="Genomic_DNA"/>
</dbReference>
<feature type="region of interest" description="Disordered" evidence="1">
    <location>
        <begin position="658"/>
        <end position="687"/>
    </location>
</feature>
<name>A0A9W7FW99_9STRA</name>
<keyword evidence="2" id="KW-1133">Transmembrane helix</keyword>
<keyword evidence="2" id="KW-0472">Membrane</keyword>
<feature type="transmembrane region" description="Helical" evidence="2">
    <location>
        <begin position="435"/>
        <end position="451"/>
    </location>
</feature>
<proteinExistence type="predicted"/>
<dbReference type="Pfam" id="PF06966">
    <property type="entry name" value="DUF1295"/>
    <property type="match status" value="1"/>
</dbReference>
<evidence type="ECO:0000313" key="4">
    <source>
        <dbReference type="Proteomes" id="UP001165065"/>
    </source>
</evidence>
<dbReference type="PROSITE" id="PS50244">
    <property type="entry name" value="S5A_REDUCTASE"/>
    <property type="match status" value="1"/>
</dbReference>
<sequence>MEASYWSSVGTGALPYGHVHVYPPAGGEASVNQLDLLFFSLTVLTVIHAWQQKRKRKEHLTLALSGFLLGLSTEQASLRFGGTHCHASGLVHFHECSSLNSVLFYCPWVYIGITGARRLVSKTSWAFPFVAGTLFFGMCGVYESQGPMMGWWLWPKPDMIVKAGCTIWQNGDLNDDTRGLISSKHAYDALFTRVHGCPALAPYFHFAFGWGIAKAYQLTSFKGNPVLLAFIGPALGMVWDPPVRILVNLFGIDQTGAAASIMMIGILLPLIVGPNLSMFNKANADYLLFSIPLINSLFFAYNAVFGFGKEVIPPNLKIFVVTLSLAAVLFYGRAFSVIGTAPKAQAVGPIYKGNGGWLDKLQKGAHASELDHTNTSPYFFMFLTVIQPPACIAIANLLGVGYEFAVIPIASHTIMFFVSHYILGTCKYFDMTGEITFFPLLLYSHFTYASNAASSHVLTTVLALIWCARLGFFLGWRIMKRGSDWRFDKLMKAPAYNCFGWVSQGTWIFLQGMCVWKSHVGEGGTLSAFNCVGIVVWAVGISIEHTADMQKTRWNSNIRSGRQSTWISEGLWYYSRHPNFFGEMTNWLGLWLASGTGAIGFISSFWSWFFLVFTSLMLLEKRIDKKFEGRDDYEKYKSMTNVLIPWFKAEKEKSEKTLQKKVTKVSRRASSRGPSKSASKRKGAVAK</sequence>
<protein>
    <recommendedName>
        <fullName evidence="5">Steroid 5-alpha reductase C-terminal domain-containing protein</fullName>
    </recommendedName>
</protein>
<feature type="transmembrane region" description="Helical" evidence="2">
    <location>
        <begin position="457"/>
        <end position="476"/>
    </location>
</feature>
<dbReference type="PANTHER" id="PTHR32251:SF17">
    <property type="entry name" value="STEROID 5-ALPHA REDUCTASE C-TERMINAL DOMAIN-CONTAINING PROTEIN"/>
    <property type="match status" value="1"/>
</dbReference>
<feature type="transmembrane region" description="Helical" evidence="2">
    <location>
        <begin position="316"/>
        <end position="335"/>
    </location>
</feature>
<gene>
    <name evidence="3" type="ORF">TrCOL_g10316</name>
</gene>
<comment type="caution">
    <text evidence="3">The sequence shown here is derived from an EMBL/GenBank/DDBJ whole genome shotgun (WGS) entry which is preliminary data.</text>
</comment>
<feature type="transmembrane region" description="Helical" evidence="2">
    <location>
        <begin position="378"/>
        <end position="398"/>
    </location>
</feature>
<keyword evidence="4" id="KW-1185">Reference proteome</keyword>
<evidence type="ECO:0000256" key="1">
    <source>
        <dbReference type="SAM" id="MobiDB-lite"/>
    </source>
</evidence>
<dbReference type="Proteomes" id="UP001165065">
    <property type="component" value="Unassembled WGS sequence"/>
</dbReference>
<feature type="transmembrane region" description="Helical" evidence="2">
    <location>
        <begin position="588"/>
        <end position="619"/>
    </location>
</feature>
<feature type="compositionally biased region" description="Basic residues" evidence="1">
    <location>
        <begin position="678"/>
        <end position="687"/>
    </location>
</feature>